<dbReference type="GO" id="GO:0007018">
    <property type="term" value="P:microtubule-based movement"/>
    <property type="evidence" value="ECO:0007669"/>
    <property type="project" value="InterPro"/>
</dbReference>
<dbReference type="OrthoDB" id="286107at2759"/>
<feature type="non-terminal residue" evidence="2">
    <location>
        <position position="121"/>
    </location>
</feature>
<name>A0A401QEX2_SCYTO</name>
<gene>
    <name evidence="2" type="ORF">scyTo_0024828</name>
</gene>
<proteinExistence type="predicted"/>
<dbReference type="GO" id="GO:0045505">
    <property type="term" value="F:dynein intermediate chain binding"/>
    <property type="evidence" value="ECO:0007669"/>
    <property type="project" value="InterPro"/>
</dbReference>
<reference evidence="2 3" key="1">
    <citation type="journal article" date="2018" name="Nat. Ecol. Evol.">
        <title>Shark genomes provide insights into elasmobranch evolution and the origin of vertebrates.</title>
        <authorList>
            <person name="Hara Y"/>
            <person name="Yamaguchi K"/>
            <person name="Onimaru K"/>
            <person name="Kadota M"/>
            <person name="Koyanagi M"/>
            <person name="Keeley SD"/>
            <person name="Tatsumi K"/>
            <person name="Tanaka K"/>
            <person name="Motone F"/>
            <person name="Kageyama Y"/>
            <person name="Nozu R"/>
            <person name="Adachi N"/>
            <person name="Nishimura O"/>
            <person name="Nakagawa R"/>
            <person name="Tanegashima C"/>
            <person name="Kiyatake I"/>
            <person name="Matsumoto R"/>
            <person name="Murakumo K"/>
            <person name="Nishida K"/>
            <person name="Terakita A"/>
            <person name="Kuratani S"/>
            <person name="Sato K"/>
            <person name="Hyodo S Kuraku.S."/>
        </authorList>
    </citation>
    <scope>NUCLEOTIDE SEQUENCE [LARGE SCALE GENOMIC DNA]</scope>
</reference>
<dbReference type="InterPro" id="IPR013594">
    <property type="entry name" value="Dynein_heavy_tail"/>
</dbReference>
<organism evidence="2 3">
    <name type="scientific">Scyliorhinus torazame</name>
    <name type="common">Cloudy catshark</name>
    <name type="synonym">Catulus torazame</name>
    <dbReference type="NCBI Taxonomy" id="75743"/>
    <lineage>
        <taxon>Eukaryota</taxon>
        <taxon>Metazoa</taxon>
        <taxon>Chordata</taxon>
        <taxon>Craniata</taxon>
        <taxon>Vertebrata</taxon>
        <taxon>Chondrichthyes</taxon>
        <taxon>Elasmobranchii</taxon>
        <taxon>Galeomorphii</taxon>
        <taxon>Galeoidea</taxon>
        <taxon>Carcharhiniformes</taxon>
        <taxon>Scyliorhinidae</taxon>
        <taxon>Scyliorhinus</taxon>
    </lineage>
</organism>
<accession>A0A401QEX2</accession>
<dbReference type="GO" id="GO:0051959">
    <property type="term" value="F:dynein light intermediate chain binding"/>
    <property type="evidence" value="ECO:0007669"/>
    <property type="project" value="InterPro"/>
</dbReference>
<sequence>MFSPDARYKLDGHTVLYIPSESLNLTPEQAAMDKELVQRLETAVVHWTRQIKDVLSAQEAVETGEIAGPLDEIEFWRNRCDDLSGIGFQLDKAGVKHIQSILELSKSSYIAPFLKLAKLIQ</sequence>
<protein>
    <recommendedName>
        <fullName evidence="1">Dynein heavy chain tail domain-containing protein</fullName>
    </recommendedName>
</protein>
<dbReference type="PANTHER" id="PTHR46532:SF11">
    <property type="entry name" value="DYNEIN AXONEMAL HEAVY CHAIN 12"/>
    <property type="match status" value="1"/>
</dbReference>
<comment type="caution">
    <text evidence="2">The sequence shown here is derived from an EMBL/GenBank/DDBJ whole genome shotgun (WGS) entry which is preliminary data.</text>
</comment>
<evidence type="ECO:0000259" key="1">
    <source>
        <dbReference type="Pfam" id="PF08385"/>
    </source>
</evidence>
<dbReference type="GO" id="GO:0005858">
    <property type="term" value="C:axonemal dynein complex"/>
    <property type="evidence" value="ECO:0007669"/>
    <property type="project" value="TreeGrafter"/>
</dbReference>
<evidence type="ECO:0000313" key="3">
    <source>
        <dbReference type="Proteomes" id="UP000288216"/>
    </source>
</evidence>
<dbReference type="InterPro" id="IPR026983">
    <property type="entry name" value="DHC"/>
</dbReference>
<dbReference type="PANTHER" id="PTHR46532">
    <property type="entry name" value="MALE FERTILITY FACTOR KL5"/>
    <property type="match status" value="1"/>
</dbReference>
<dbReference type="Proteomes" id="UP000288216">
    <property type="component" value="Unassembled WGS sequence"/>
</dbReference>
<dbReference type="OMA" id="TAVVHWT"/>
<keyword evidence="3" id="KW-1185">Reference proteome</keyword>
<dbReference type="Pfam" id="PF08385">
    <property type="entry name" value="DHC_N1"/>
    <property type="match status" value="1"/>
</dbReference>
<feature type="domain" description="Dynein heavy chain tail" evidence="1">
    <location>
        <begin position="37"/>
        <end position="119"/>
    </location>
</feature>
<dbReference type="EMBL" id="BFAA01057582">
    <property type="protein sequence ID" value="GCB83892.1"/>
    <property type="molecule type" value="Genomic_DNA"/>
</dbReference>
<dbReference type="AlphaFoldDB" id="A0A401QEX2"/>
<dbReference type="STRING" id="75743.A0A401QEX2"/>
<evidence type="ECO:0000313" key="2">
    <source>
        <dbReference type="EMBL" id="GCB83892.1"/>
    </source>
</evidence>